<keyword evidence="6" id="KW-0813">Transport</keyword>
<feature type="transmembrane region" description="Helical" evidence="6">
    <location>
        <begin position="626"/>
        <end position="646"/>
    </location>
</feature>
<dbReference type="PANTHER" id="PTHR46795">
    <property type="entry name" value="ABC TRANSPORTER PERMEASE-RELATED-RELATED"/>
    <property type="match status" value="1"/>
</dbReference>
<dbReference type="AlphaFoldDB" id="A0A7W8M517"/>
<protein>
    <recommendedName>
        <fullName evidence="7">ABC3 transporter permease C-terminal domain-containing protein</fullName>
    </recommendedName>
</protein>
<keyword evidence="2 6" id="KW-1003">Cell membrane</keyword>
<evidence type="ECO:0000313" key="8">
    <source>
        <dbReference type="EMBL" id="MBB5264773.1"/>
    </source>
</evidence>
<proteinExistence type="inferred from homology"/>
<dbReference type="GO" id="GO:0055085">
    <property type="term" value="P:transmembrane transport"/>
    <property type="evidence" value="ECO:0007669"/>
    <property type="project" value="UniProtKB-UniRule"/>
</dbReference>
<dbReference type="PANTHER" id="PTHR46795:SF3">
    <property type="entry name" value="ABC TRANSPORTER PERMEASE"/>
    <property type="match status" value="1"/>
</dbReference>
<feature type="transmembrane region" description="Helical" evidence="6">
    <location>
        <begin position="109"/>
        <end position="136"/>
    </location>
</feature>
<dbReference type="Proteomes" id="UP000543642">
    <property type="component" value="Unassembled WGS sequence"/>
</dbReference>
<name>A0A7W8M517_9FIRM</name>
<feature type="transmembrane region" description="Helical" evidence="6">
    <location>
        <begin position="661"/>
        <end position="686"/>
    </location>
</feature>
<feature type="transmembrane region" description="Helical" evidence="6">
    <location>
        <begin position="575"/>
        <end position="593"/>
    </location>
</feature>
<evidence type="ECO:0000256" key="2">
    <source>
        <dbReference type="ARBA" id="ARBA00022475"/>
    </source>
</evidence>
<feature type="transmembrane region" description="Helical" evidence="6">
    <location>
        <begin position="17"/>
        <end position="39"/>
    </location>
</feature>
<evidence type="ECO:0000256" key="3">
    <source>
        <dbReference type="ARBA" id="ARBA00022692"/>
    </source>
</evidence>
<sequence length="692" mass="78668">MVNKLAFRNAKRSMKDYLIYLITMAAVAALMFAFNSLIFSEDIQSMCTEAMVLGAMLGMITFFIVLIVAWLINYMAGFMLEKRSREFATYLLIGLKKKELSRLYMKENILVGTVALMAGMAVGLLLQQVIMTVFYSVFNETYQLNVQISGWCLLMTVGCYYACYILALWRNKKIFKKMTIAQFIVMDKKNDEIRFGRERLRQWLFILALAYIIFVYVMIFVGCSIWAALLLIAGFIVAVYAMFFGFSAFIVCRVQKRGRWMYRKNRIFLFRQLASKVRTMGFTMGTLTLLLICTLLGSAFAFMFARYQDQAIESSMPFDILIHSPEAGDDFAEEIQVIKSGTDINTQRIYHIYENGSQVMNMYFGTHVTTSMEKHVDAAGNFVPGREYYTWDTYMKLSDYNALRQMTGCAPITLPGHTYALQTKPRIARDFGEDVYNVRLDVDGEMLSLDCVYTDAFSQNGINGADYLIIVPDELCENMTAYYSAYAADIEGEGTGELKNALDEVHRHKHGVLTYDEFEEQYEAGNVTDDEWKDDLLEASGTDEMIVIIADIFVRDVDGSDMRFVVTSITFPLEYIALIFIFVAMTILAVQQLSDSGKYKFRYDVLRKLGVSKKEVDKIIFRQLGMYYLVPALAAVAISSVIAIYAGDQFVKFTGADGSGLFYFVIALLIGAGIYGIYFAAAYIGFRRNVNE</sequence>
<evidence type="ECO:0000259" key="7">
    <source>
        <dbReference type="Pfam" id="PF02687"/>
    </source>
</evidence>
<dbReference type="RefSeq" id="WP_183773695.1">
    <property type="nucleotide sequence ID" value="NZ_JACHFW010000006.1"/>
</dbReference>
<dbReference type="PIRSF" id="PIRSF018968">
    <property type="entry name" value="ABC_permease_BceB"/>
    <property type="match status" value="1"/>
</dbReference>
<dbReference type="InterPro" id="IPR052536">
    <property type="entry name" value="ABC-4_Integral_Memb_Prot"/>
</dbReference>
<feature type="transmembrane region" description="Helical" evidence="6">
    <location>
        <begin position="148"/>
        <end position="169"/>
    </location>
</feature>
<reference evidence="8 9" key="1">
    <citation type="submission" date="2020-08" db="EMBL/GenBank/DDBJ databases">
        <title>Genomic Encyclopedia of Type Strains, Phase IV (KMG-IV): sequencing the most valuable type-strain genomes for metagenomic binning, comparative biology and taxonomic classification.</title>
        <authorList>
            <person name="Goeker M."/>
        </authorList>
    </citation>
    <scope>NUCLEOTIDE SEQUENCE [LARGE SCALE GENOMIC DNA]</scope>
    <source>
        <strain evidence="8 9">DSM 106146</strain>
    </source>
</reference>
<feature type="transmembrane region" description="Helical" evidence="6">
    <location>
        <begin position="281"/>
        <end position="305"/>
    </location>
</feature>
<evidence type="ECO:0000256" key="4">
    <source>
        <dbReference type="ARBA" id="ARBA00022989"/>
    </source>
</evidence>
<dbReference type="InterPro" id="IPR003838">
    <property type="entry name" value="ABC3_permease_C"/>
</dbReference>
<organism evidence="8 9">
    <name type="scientific">Catenibacillus scindens</name>
    <dbReference type="NCBI Taxonomy" id="673271"/>
    <lineage>
        <taxon>Bacteria</taxon>
        <taxon>Bacillati</taxon>
        <taxon>Bacillota</taxon>
        <taxon>Clostridia</taxon>
        <taxon>Lachnospirales</taxon>
        <taxon>Lachnospiraceae</taxon>
        <taxon>Catenibacillus</taxon>
    </lineage>
</organism>
<dbReference type="GO" id="GO:0005886">
    <property type="term" value="C:plasma membrane"/>
    <property type="evidence" value="ECO:0007669"/>
    <property type="project" value="UniProtKB-SubCell"/>
</dbReference>
<feature type="transmembrane region" description="Helical" evidence="6">
    <location>
        <begin position="51"/>
        <end position="76"/>
    </location>
</feature>
<comment type="caution">
    <text evidence="8">The sequence shown here is derived from an EMBL/GenBank/DDBJ whole genome shotgun (WGS) entry which is preliminary data.</text>
</comment>
<comment type="subcellular location">
    <subcellularLocation>
        <location evidence="1 6">Cell membrane</location>
        <topology evidence="1 6">Multi-pass membrane protein</topology>
    </subcellularLocation>
</comment>
<feature type="domain" description="ABC3 transporter permease C-terminal" evidence="7">
    <location>
        <begin position="59"/>
        <end position="170"/>
    </location>
</feature>
<keyword evidence="4 6" id="KW-1133">Transmembrane helix</keyword>
<evidence type="ECO:0000313" key="9">
    <source>
        <dbReference type="Proteomes" id="UP000543642"/>
    </source>
</evidence>
<dbReference type="InterPro" id="IPR027022">
    <property type="entry name" value="ABC_permease_BceB-typ"/>
</dbReference>
<comment type="similarity">
    <text evidence="6">Belongs to the ABC-4 integral membrane protein family.</text>
</comment>
<keyword evidence="3 6" id="KW-0812">Transmembrane</keyword>
<evidence type="ECO:0000256" key="1">
    <source>
        <dbReference type="ARBA" id="ARBA00004651"/>
    </source>
</evidence>
<dbReference type="Pfam" id="PF02687">
    <property type="entry name" value="FtsX"/>
    <property type="match status" value="1"/>
</dbReference>
<accession>A0A7W8M517</accession>
<keyword evidence="9" id="KW-1185">Reference proteome</keyword>
<dbReference type="EMBL" id="JACHFW010000006">
    <property type="protein sequence ID" value="MBB5264773.1"/>
    <property type="molecule type" value="Genomic_DNA"/>
</dbReference>
<feature type="transmembrane region" description="Helical" evidence="6">
    <location>
        <begin position="227"/>
        <end position="254"/>
    </location>
</feature>
<evidence type="ECO:0000256" key="5">
    <source>
        <dbReference type="ARBA" id="ARBA00023136"/>
    </source>
</evidence>
<evidence type="ECO:0000256" key="6">
    <source>
        <dbReference type="PIRNR" id="PIRNR018968"/>
    </source>
</evidence>
<gene>
    <name evidence="8" type="ORF">HNP82_001901</name>
</gene>
<feature type="transmembrane region" description="Helical" evidence="6">
    <location>
        <begin position="203"/>
        <end position="221"/>
    </location>
</feature>
<keyword evidence="5 6" id="KW-0472">Membrane</keyword>